<accession>A0A0E9VB08</accession>
<proteinExistence type="predicted"/>
<dbReference type="EMBL" id="GBXM01033308">
    <property type="protein sequence ID" value="JAH75269.1"/>
    <property type="molecule type" value="Transcribed_RNA"/>
</dbReference>
<dbReference type="AlphaFoldDB" id="A0A0E9VB08"/>
<reference evidence="1" key="2">
    <citation type="journal article" date="2015" name="Fish Shellfish Immunol.">
        <title>Early steps in the European eel (Anguilla anguilla)-Vibrio vulnificus interaction in the gills: Role of the RtxA13 toxin.</title>
        <authorList>
            <person name="Callol A."/>
            <person name="Pajuelo D."/>
            <person name="Ebbesson L."/>
            <person name="Teles M."/>
            <person name="MacKenzie S."/>
            <person name="Amaro C."/>
        </authorList>
    </citation>
    <scope>NUCLEOTIDE SEQUENCE</scope>
</reference>
<evidence type="ECO:0000313" key="1">
    <source>
        <dbReference type="EMBL" id="JAH75269.1"/>
    </source>
</evidence>
<name>A0A0E9VB08_ANGAN</name>
<sequence>MFICCVLRLCLLIVSGKKEP</sequence>
<protein>
    <submittedName>
        <fullName evidence="1">Uncharacterized protein</fullName>
    </submittedName>
</protein>
<reference evidence="1" key="1">
    <citation type="submission" date="2014-11" db="EMBL/GenBank/DDBJ databases">
        <authorList>
            <person name="Amaro Gonzalez C."/>
        </authorList>
    </citation>
    <scope>NUCLEOTIDE SEQUENCE</scope>
</reference>
<organism evidence="1">
    <name type="scientific">Anguilla anguilla</name>
    <name type="common">European freshwater eel</name>
    <name type="synonym">Muraena anguilla</name>
    <dbReference type="NCBI Taxonomy" id="7936"/>
    <lineage>
        <taxon>Eukaryota</taxon>
        <taxon>Metazoa</taxon>
        <taxon>Chordata</taxon>
        <taxon>Craniata</taxon>
        <taxon>Vertebrata</taxon>
        <taxon>Euteleostomi</taxon>
        <taxon>Actinopterygii</taxon>
        <taxon>Neopterygii</taxon>
        <taxon>Teleostei</taxon>
        <taxon>Anguilliformes</taxon>
        <taxon>Anguillidae</taxon>
        <taxon>Anguilla</taxon>
    </lineage>
</organism>